<reference evidence="12" key="1">
    <citation type="submission" date="2023-10" db="EMBL/GenBank/DDBJ databases">
        <title>Genome assembly of Pristionchus species.</title>
        <authorList>
            <person name="Yoshida K."/>
            <person name="Sommer R.J."/>
        </authorList>
    </citation>
    <scope>NUCLEOTIDE SEQUENCE</scope>
    <source>
        <strain evidence="12">RS0144</strain>
    </source>
</reference>
<keyword evidence="3 10" id="KW-0732">Signal</keyword>
<keyword evidence="8" id="KW-1015">Disulfide bond</keyword>
<dbReference type="AlphaFoldDB" id="A0AAV5TJ04"/>
<keyword evidence="5 9" id="KW-0378">Hydrolase</keyword>
<dbReference type="InterPro" id="IPR001969">
    <property type="entry name" value="Aspartic_peptidase_AS"/>
</dbReference>
<feature type="domain" description="Peptidase A1" evidence="11">
    <location>
        <begin position="69"/>
        <end position="386"/>
    </location>
</feature>
<dbReference type="PROSITE" id="PS00141">
    <property type="entry name" value="ASP_PROTEASE"/>
    <property type="match status" value="2"/>
</dbReference>
<comment type="similarity">
    <text evidence="1 9">Belongs to the peptidase A1 family.</text>
</comment>
<dbReference type="PANTHER" id="PTHR47966">
    <property type="entry name" value="BETA-SITE APP-CLEAVING ENZYME, ISOFORM A-RELATED"/>
    <property type="match status" value="1"/>
</dbReference>
<dbReference type="FunFam" id="2.40.70.10:FF:000196">
    <property type="entry name" value="Uncharacterized protein"/>
    <property type="match status" value="1"/>
</dbReference>
<evidence type="ECO:0000313" key="12">
    <source>
        <dbReference type="EMBL" id="GMS94271.1"/>
    </source>
</evidence>
<name>A0AAV5TJ04_9BILA</name>
<dbReference type="Gene3D" id="2.40.70.10">
    <property type="entry name" value="Acid Proteases"/>
    <property type="match status" value="2"/>
</dbReference>
<dbReference type="PANTHER" id="PTHR47966:SF45">
    <property type="entry name" value="PEPTIDASE A1 DOMAIN-CONTAINING PROTEIN"/>
    <property type="match status" value="1"/>
</dbReference>
<feature type="non-terminal residue" evidence="12">
    <location>
        <position position="1"/>
    </location>
</feature>
<feature type="non-terminal residue" evidence="12">
    <location>
        <position position="390"/>
    </location>
</feature>
<evidence type="ECO:0000256" key="1">
    <source>
        <dbReference type="ARBA" id="ARBA00007447"/>
    </source>
</evidence>
<dbReference type="PROSITE" id="PS51767">
    <property type="entry name" value="PEPTIDASE_A1"/>
    <property type="match status" value="1"/>
</dbReference>
<protein>
    <recommendedName>
        <fullName evidence="11">Peptidase A1 domain-containing protein</fullName>
    </recommendedName>
</protein>
<comment type="caution">
    <text evidence="12">The sequence shown here is derived from an EMBL/GenBank/DDBJ whole genome shotgun (WGS) entry which is preliminary data.</text>
</comment>
<evidence type="ECO:0000256" key="7">
    <source>
        <dbReference type="PIRSR" id="PIRSR601461-1"/>
    </source>
</evidence>
<evidence type="ECO:0000256" key="10">
    <source>
        <dbReference type="SAM" id="SignalP"/>
    </source>
</evidence>
<dbReference type="InterPro" id="IPR001461">
    <property type="entry name" value="Aspartic_peptidase_A1"/>
</dbReference>
<organism evidence="12 13">
    <name type="scientific">Pristionchus entomophagus</name>
    <dbReference type="NCBI Taxonomy" id="358040"/>
    <lineage>
        <taxon>Eukaryota</taxon>
        <taxon>Metazoa</taxon>
        <taxon>Ecdysozoa</taxon>
        <taxon>Nematoda</taxon>
        <taxon>Chromadorea</taxon>
        <taxon>Rhabditida</taxon>
        <taxon>Rhabditina</taxon>
        <taxon>Diplogasteromorpha</taxon>
        <taxon>Diplogasteroidea</taxon>
        <taxon>Neodiplogasteridae</taxon>
        <taxon>Pristionchus</taxon>
    </lineage>
</organism>
<evidence type="ECO:0000256" key="2">
    <source>
        <dbReference type="ARBA" id="ARBA00022670"/>
    </source>
</evidence>
<evidence type="ECO:0000313" key="13">
    <source>
        <dbReference type="Proteomes" id="UP001432027"/>
    </source>
</evidence>
<proteinExistence type="inferred from homology"/>
<accession>A0AAV5TJ04</accession>
<dbReference type="GO" id="GO:0005764">
    <property type="term" value="C:lysosome"/>
    <property type="evidence" value="ECO:0007669"/>
    <property type="project" value="TreeGrafter"/>
</dbReference>
<keyword evidence="2 9" id="KW-0645">Protease</keyword>
<dbReference type="SUPFAM" id="SSF50630">
    <property type="entry name" value="Acid proteases"/>
    <property type="match status" value="1"/>
</dbReference>
<dbReference type="EMBL" id="BTSX01000004">
    <property type="protein sequence ID" value="GMS94271.1"/>
    <property type="molecule type" value="Genomic_DNA"/>
</dbReference>
<feature type="active site" evidence="7">
    <location>
        <position position="87"/>
    </location>
</feature>
<dbReference type="InterPro" id="IPR021109">
    <property type="entry name" value="Peptidase_aspartic_dom_sf"/>
</dbReference>
<evidence type="ECO:0000256" key="4">
    <source>
        <dbReference type="ARBA" id="ARBA00022750"/>
    </source>
</evidence>
<keyword evidence="6" id="KW-0325">Glycoprotein</keyword>
<evidence type="ECO:0000256" key="3">
    <source>
        <dbReference type="ARBA" id="ARBA00022729"/>
    </source>
</evidence>
<keyword evidence="13" id="KW-1185">Reference proteome</keyword>
<feature type="signal peptide" evidence="10">
    <location>
        <begin position="1"/>
        <end position="17"/>
    </location>
</feature>
<feature type="disulfide bond" evidence="8">
    <location>
        <begin position="100"/>
        <end position="108"/>
    </location>
</feature>
<dbReference type="GO" id="GO:0006508">
    <property type="term" value="P:proteolysis"/>
    <property type="evidence" value="ECO:0007669"/>
    <property type="project" value="UniProtKB-KW"/>
</dbReference>
<evidence type="ECO:0000259" key="11">
    <source>
        <dbReference type="PROSITE" id="PS51767"/>
    </source>
</evidence>
<dbReference type="Proteomes" id="UP001432027">
    <property type="component" value="Unassembled WGS sequence"/>
</dbReference>
<evidence type="ECO:0000256" key="9">
    <source>
        <dbReference type="RuleBase" id="RU000454"/>
    </source>
</evidence>
<sequence length="390" mass="42127">VVLLLALLGFTICHVHQMHLRKKDSMRKVLARGGQWEEYMATKNTMRMARTSFAAGFPQKVNDYDDAEYVGNITIGTPGQAFEVVLDTGSANLWVPDATCAGGALDPCAKKHKFDATKSSTYAPNGQKWTIEYGTGSARGFLGQDTVRFGTDNSALTVPKCTFGQATSIAAFFKNDVIDGILGLAFQSIAVDNVKPPFIEAIDQKLVDLPLFTVWLEHEGRQENVPGGLYTYGAVDNTNCGPVIAYQPLSSATEFLFKLTSVSLGSYTNNKGWTVISDTGTSLISAPADVVEKVASAANAKLDKTTGLYMLPSCDTEIPDLKLTIGSSIYSIDYKNMIVPVTATDCGLAMDAFFGGGFGPAWILGDPFIRQYCNIYDIGNKRMGFAKSLQ</sequence>
<dbReference type="FunFam" id="2.40.70.10:FF:000052">
    <property type="entry name" value="ASpartyl Protease"/>
    <property type="match status" value="1"/>
</dbReference>
<evidence type="ECO:0000256" key="8">
    <source>
        <dbReference type="PIRSR" id="PIRSR601461-2"/>
    </source>
</evidence>
<feature type="active site" evidence="7">
    <location>
        <position position="278"/>
    </location>
</feature>
<evidence type="ECO:0000256" key="6">
    <source>
        <dbReference type="ARBA" id="ARBA00023180"/>
    </source>
</evidence>
<evidence type="ECO:0000256" key="5">
    <source>
        <dbReference type="ARBA" id="ARBA00022801"/>
    </source>
</evidence>
<dbReference type="GO" id="GO:0004190">
    <property type="term" value="F:aspartic-type endopeptidase activity"/>
    <property type="evidence" value="ECO:0007669"/>
    <property type="project" value="UniProtKB-KW"/>
</dbReference>
<dbReference type="InterPro" id="IPR034164">
    <property type="entry name" value="Pepsin-like_dom"/>
</dbReference>
<dbReference type="Pfam" id="PF00026">
    <property type="entry name" value="Asp"/>
    <property type="match status" value="1"/>
</dbReference>
<gene>
    <name evidence="12" type="ORF">PENTCL1PPCAC_16446</name>
</gene>
<feature type="chain" id="PRO_5043955327" description="Peptidase A1 domain-containing protein" evidence="10">
    <location>
        <begin position="18"/>
        <end position="390"/>
    </location>
</feature>
<keyword evidence="4 9" id="KW-0064">Aspartyl protease</keyword>
<dbReference type="PRINTS" id="PR00792">
    <property type="entry name" value="PEPSIN"/>
</dbReference>
<dbReference type="CDD" id="cd05471">
    <property type="entry name" value="pepsin_like"/>
    <property type="match status" value="1"/>
</dbReference>
<dbReference type="InterPro" id="IPR033121">
    <property type="entry name" value="PEPTIDASE_A1"/>
</dbReference>